<dbReference type="InterPro" id="IPR029063">
    <property type="entry name" value="SAM-dependent_MTases_sf"/>
</dbReference>
<accession>A0ABX8AX84</accession>
<keyword evidence="1" id="KW-0489">Methyltransferase</keyword>
<name>A0ABX8AX84_9BACT</name>
<dbReference type="RefSeq" id="WP_211421688.1">
    <property type="nucleotide sequence ID" value="NZ_CP072642.1"/>
</dbReference>
<dbReference type="CDD" id="cd02440">
    <property type="entry name" value="AdoMet_MTases"/>
    <property type="match status" value="1"/>
</dbReference>
<dbReference type="GO" id="GO:0008168">
    <property type="term" value="F:methyltransferase activity"/>
    <property type="evidence" value="ECO:0007669"/>
    <property type="project" value="UniProtKB-KW"/>
</dbReference>
<sequence length="246" mass="28428">MLERKHYVQRPDYTPVFPRESFIVPLLRREVEAALETYLPAVHGGRALDVGCGRQPFRAWLEAHGFHYVGLDVEQNPEGTVDVICEIDQPLPEGLLASGPFDFILCLEVLEHVADWEATFANFARLLRPGARALITCPHFYMLHLEPHDFWRPTPYAFQYFAARHGFAVRFQKTAGDGWDILGTLLISSYPQPKGRSLVNRIINRMYWSIHRLLLWGLLSRQLQKRVAWCSEFTFYQSNVVVLEKS</sequence>
<organism evidence="1 2">
    <name type="scientific">Chloracidobacterium sp. N</name>
    <dbReference type="NCBI Taxonomy" id="2821540"/>
    <lineage>
        <taxon>Bacteria</taxon>
        <taxon>Pseudomonadati</taxon>
        <taxon>Acidobacteriota</taxon>
        <taxon>Terriglobia</taxon>
        <taxon>Terriglobales</taxon>
        <taxon>Acidobacteriaceae</taxon>
        <taxon>Chloracidobacterium</taxon>
        <taxon>Chloracidobacterium aggregatum</taxon>
    </lineage>
</organism>
<gene>
    <name evidence="1" type="ORF">J8C05_07895</name>
</gene>
<protein>
    <submittedName>
        <fullName evidence="1">Class I SAM-dependent methyltransferase</fullName>
    </submittedName>
</protein>
<evidence type="ECO:0000313" key="2">
    <source>
        <dbReference type="Proteomes" id="UP000677668"/>
    </source>
</evidence>
<dbReference type="EMBL" id="CP072642">
    <property type="protein sequence ID" value="QUV93295.1"/>
    <property type="molecule type" value="Genomic_DNA"/>
</dbReference>
<dbReference type="GO" id="GO:0032259">
    <property type="term" value="P:methylation"/>
    <property type="evidence" value="ECO:0007669"/>
    <property type="project" value="UniProtKB-KW"/>
</dbReference>
<proteinExistence type="predicted"/>
<keyword evidence="1" id="KW-0808">Transferase</keyword>
<evidence type="ECO:0000313" key="1">
    <source>
        <dbReference type="EMBL" id="QUV93295.1"/>
    </source>
</evidence>
<dbReference type="Gene3D" id="3.40.50.150">
    <property type="entry name" value="Vaccinia Virus protein VP39"/>
    <property type="match status" value="1"/>
</dbReference>
<dbReference type="Proteomes" id="UP000677668">
    <property type="component" value="Chromosome 1"/>
</dbReference>
<keyword evidence="2" id="KW-1185">Reference proteome</keyword>
<dbReference type="SUPFAM" id="SSF53335">
    <property type="entry name" value="S-adenosyl-L-methionine-dependent methyltransferases"/>
    <property type="match status" value="1"/>
</dbReference>
<reference evidence="1 2" key="1">
    <citation type="submission" date="2021-03" db="EMBL/GenBank/DDBJ databases">
        <title>Genomic and phenotypic characterization of Chloracidobacterium isolates provides evidence for multiple species.</title>
        <authorList>
            <person name="Saini M.K."/>
            <person name="Costas A.M.G."/>
            <person name="Tank M."/>
            <person name="Bryant D.A."/>
        </authorList>
    </citation>
    <scope>NUCLEOTIDE SEQUENCE [LARGE SCALE GENOMIC DNA]</scope>
    <source>
        <strain evidence="1 2">N</strain>
    </source>
</reference>
<dbReference type="Pfam" id="PF13489">
    <property type="entry name" value="Methyltransf_23"/>
    <property type="match status" value="1"/>
</dbReference>